<proteinExistence type="predicted"/>
<reference evidence="2 3" key="1">
    <citation type="journal article" date="2014" name="Mol. Plant">
        <title>Chromosome Scale Genome Assembly and Transcriptome Profiling of Nannochloropsis gaditana in Nitrogen Depletion.</title>
        <authorList>
            <person name="Corteggiani Carpinelli E."/>
            <person name="Telatin A."/>
            <person name="Vitulo N."/>
            <person name="Forcato C."/>
            <person name="D'Angelo M."/>
            <person name="Schiavon R."/>
            <person name="Vezzi A."/>
            <person name="Giacometti G.M."/>
            <person name="Morosinotto T."/>
            <person name="Valle G."/>
        </authorList>
    </citation>
    <scope>NUCLEOTIDE SEQUENCE [LARGE SCALE GENOMIC DNA]</scope>
    <source>
        <strain evidence="2 3">B-31</strain>
    </source>
</reference>
<evidence type="ECO:0000313" key="3">
    <source>
        <dbReference type="Proteomes" id="UP000019335"/>
    </source>
</evidence>
<feature type="region of interest" description="Disordered" evidence="1">
    <location>
        <begin position="1"/>
        <end position="38"/>
    </location>
</feature>
<organism evidence="2 3">
    <name type="scientific">Nannochloropsis gaditana</name>
    <dbReference type="NCBI Taxonomy" id="72520"/>
    <lineage>
        <taxon>Eukaryota</taxon>
        <taxon>Sar</taxon>
        <taxon>Stramenopiles</taxon>
        <taxon>Ochrophyta</taxon>
        <taxon>Eustigmatophyceae</taxon>
        <taxon>Eustigmatales</taxon>
        <taxon>Monodopsidaceae</taxon>
        <taxon>Nannochloropsis</taxon>
    </lineage>
</organism>
<sequence>MGGRKKCLQKATHMHTDTRSNGSTQKHSSSLPPPPSIPVLSFPYPSRETFQARYLEKYHPCLLRRAAQYYLPKTLALCGKGEGEPTGFVDFLRDSLPPSTVLELSCTPRGKPFSGAAAHAQTLPVPLSTFLLLFRHAHRPTAPSRGMARGKK</sequence>
<dbReference type="EMBL" id="AZIL01001341">
    <property type="protein sequence ID" value="EWM24133.1"/>
    <property type="molecule type" value="Genomic_DNA"/>
</dbReference>
<gene>
    <name evidence="2" type="ORF">Naga_101164g1</name>
</gene>
<dbReference type="AlphaFoldDB" id="W7TKY0"/>
<protein>
    <submittedName>
        <fullName evidence="2">Uncharacterized protein</fullName>
    </submittedName>
</protein>
<keyword evidence="3" id="KW-1185">Reference proteome</keyword>
<evidence type="ECO:0000256" key="1">
    <source>
        <dbReference type="SAM" id="MobiDB-lite"/>
    </source>
</evidence>
<name>W7TKY0_9STRA</name>
<accession>W7TKY0</accession>
<evidence type="ECO:0000313" key="2">
    <source>
        <dbReference type="EMBL" id="EWM24133.1"/>
    </source>
</evidence>
<dbReference type="Proteomes" id="UP000019335">
    <property type="component" value="Chromosome 14"/>
</dbReference>
<comment type="caution">
    <text evidence="2">The sequence shown here is derived from an EMBL/GenBank/DDBJ whole genome shotgun (WGS) entry which is preliminary data.</text>
</comment>